<dbReference type="AlphaFoldDB" id="A0AAE2CUU0"/>
<proteinExistence type="predicted"/>
<accession>A0AAE2CUU0</accession>
<keyword evidence="2" id="KW-1185">Reference proteome</keyword>
<evidence type="ECO:0000313" key="1">
    <source>
        <dbReference type="EMBL" id="KAK4434929.1"/>
    </source>
</evidence>
<reference evidence="1" key="2">
    <citation type="journal article" date="2024" name="Plant">
        <title>Genomic evolution and insights into agronomic trait innovations of Sesamum species.</title>
        <authorList>
            <person name="Miao H."/>
            <person name="Wang L."/>
            <person name="Qu L."/>
            <person name="Liu H."/>
            <person name="Sun Y."/>
            <person name="Le M."/>
            <person name="Wang Q."/>
            <person name="Wei S."/>
            <person name="Zheng Y."/>
            <person name="Lin W."/>
            <person name="Duan Y."/>
            <person name="Cao H."/>
            <person name="Xiong S."/>
            <person name="Wang X."/>
            <person name="Wei L."/>
            <person name="Li C."/>
            <person name="Ma Q."/>
            <person name="Ju M."/>
            <person name="Zhao R."/>
            <person name="Li G."/>
            <person name="Mu C."/>
            <person name="Tian Q."/>
            <person name="Mei H."/>
            <person name="Zhang T."/>
            <person name="Gao T."/>
            <person name="Zhang H."/>
        </authorList>
    </citation>
    <scope>NUCLEOTIDE SEQUENCE</scope>
    <source>
        <strain evidence="1">3651</strain>
    </source>
</reference>
<sequence length="188" mass="21420">MSTLTQSDVVICRFWLGLSFKIMQFFTNRPSFSDHNPLLLQLQGSSSLGSPIAIKRFKFEASWTRSEDCAHLINYVWSRSSGSDLVSGLVSKLAECGEVLLCWSKSTFGDRRRRKQELEKEIGYLEGLPLQGSVFSTLTEKQKELEGIIVDNETRWKQRAKAYWLAEGTGTQNFFMPKPLLVNGPIRF</sequence>
<evidence type="ECO:0008006" key="3">
    <source>
        <dbReference type="Google" id="ProtNLM"/>
    </source>
</evidence>
<protein>
    <recommendedName>
        <fullName evidence="3">Reverse transcriptase</fullName>
    </recommendedName>
</protein>
<dbReference type="EMBL" id="JACGWO010000002">
    <property type="protein sequence ID" value="KAK4434929.1"/>
    <property type="molecule type" value="Genomic_DNA"/>
</dbReference>
<organism evidence="1 2">
    <name type="scientific">Sesamum alatum</name>
    <dbReference type="NCBI Taxonomy" id="300844"/>
    <lineage>
        <taxon>Eukaryota</taxon>
        <taxon>Viridiplantae</taxon>
        <taxon>Streptophyta</taxon>
        <taxon>Embryophyta</taxon>
        <taxon>Tracheophyta</taxon>
        <taxon>Spermatophyta</taxon>
        <taxon>Magnoliopsida</taxon>
        <taxon>eudicotyledons</taxon>
        <taxon>Gunneridae</taxon>
        <taxon>Pentapetalae</taxon>
        <taxon>asterids</taxon>
        <taxon>lamiids</taxon>
        <taxon>Lamiales</taxon>
        <taxon>Pedaliaceae</taxon>
        <taxon>Sesamum</taxon>
    </lineage>
</organism>
<reference evidence="1" key="1">
    <citation type="submission" date="2020-06" db="EMBL/GenBank/DDBJ databases">
        <authorList>
            <person name="Li T."/>
            <person name="Hu X."/>
            <person name="Zhang T."/>
            <person name="Song X."/>
            <person name="Zhang H."/>
            <person name="Dai N."/>
            <person name="Sheng W."/>
            <person name="Hou X."/>
            <person name="Wei L."/>
        </authorList>
    </citation>
    <scope>NUCLEOTIDE SEQUENCE</scope>
    <source>
        <strain evidence="1">3651</strain>
        <tissue evidence="1">Leaf</tissue>
    </source>
</reference>
<dbReference type="Proteomes" id="UP001293254">
    <property type="component" value="Unassembled WGS sequence"/>
</dbReference>
<name>A0AAE2CUU0_9LAMI</name>
<evidence type="ECO:0000313" key="2">
    <source>
        <dbReference type="Proteomes" id="UP001293254"/>
    </source>
</evidence>
<comment type="caution">
    <text evidence="1">The sequence shown here is derived from an EMBL/GenBank/DDBJ whole genome shotgun (WGS) entry which is preliminary data.</text>
</comment>
<gene>
    <name evidence="1" type="ORF">Salat_0655900</name>
</gene>